<proteinExistence type="predicted"/>
<reference evidence="1" key="1">
    <citation type="journal article" date="2015" name="Nature">
        <title>Complex archaea that bridge the gap between prokaryotes and eukaryotes.</title>
        <authorList>
            <person name="Spang A."/>
            <person name="Saw J.H."/>
            <person name="Jorgensen S.L."/>
            <person name="Zaremba-Niedzwiedzka K."/>
            <person name="Martijn J."/>
            <person name="Lind A.E."/>
            <person name="van Eijk R."/>
            <person name="Schleper C."/>
            <person name="Guy L."/>
            <person name="Ettema T.J."/>
        </authorList>
    </citation>
    <scope>NUCLEOTIDE SEQUENCE</scope>
</reference>
<dbReference type="AlphaFoldDB" id="A0A0F9G759"/>
<protein>
    <submittedName>
        <fullName evidence="1">Uncharacterized protein</fullName>
    </submittedName>
</protein>
<gene>
    <name evidence="1" type="ORF">LCGC14_1863450</name>
</gene>
<name>A0A0F9G759_9ZZZZ</name>
<accession>A0A0F9G759</accession>
<evidence type="ECO:0000313" key="1">
    <source>
        <dbReference type="EMBL" id="KKL94563.1"/>
    </source>
</evidence>
<dbReference type="EMBL" id="LAZR01018893">
    <property type="protein sequence ID" value="KKL94563.1"/>
    <property type="molecule type" value="Genomic_DNA"/>
</dbReference>
<comment type="caution">
    <text evidence="1">The sequence shown here is derived from an EMBL/GenBank/DDBJ whole genome shotgun (WGS) entry which is preliminary data.</text>
</comment>
<organism evidence="1">
    <name type="scientific">marine sediment metagenome</name>
    <dbReference type="NCBI Taxonomy" id="412755"/>
    <lineage>
        <taxon>unclassified sequences</taxon>
        <taxon>metagenomes</taxon>
        <taxon>ecological metagenomes</taxon>
    </lineage>
</organism>
<sequence length="67" mass="7414">MNGIKFHNISPFYLKCCNRCGSVIGGSKVALKQHVDWHNFQEHPPLDPEAEEIANWGAGGDNYGSLD</sequence>